<dbReference type="SMART" id="SM00387">
    <property type="entry name" value="HATPase_c"/>
    <property type="match status" value="1"/>
</dbReference>
<dbReference type="CDD" id="cd00082">
    <property type="entry name" value="HisKA"/>
    <property type="match status" value="1"/>
</dbReference>
<keyword evidence="7 12" id="KW-0418">Kinase</keyword>
<dbReference type="CDD" id="cd00075">
    <property type="entry name" value="HATPase"/>
    <property type="match status" value="1"/>
</dbReference>
<dbReference type="EC" id="2.7.13.3" evidence="3"/>
<evidence type="ECO:0000313" key="13">
    <source>
        <dbReference type="Proteomes" id="UP000308901"/>
    </source>
</evidence>
<organism evidence="12 13">
    <name type="scientific">Arcobacter arenosus</name>
    <dbReference type="NCBI Taxonomy" id="2576037"/>
    <lineage>
        <taxon>Bacteria</taxon>
        <taxon>Pseudomonadati</taxon>
        <taxon>Campylobacterota</taxon>
        <taxon>Epsilonproteobacteria</taxon>
        <taxon>Campylobacterales</taxon>
        <taxon>Arcobacteraceae</taxon>
        <taxon>Arcobacter</taxon>
    </lineage>
</organism>
<dbReference type="GO" id="GO:0016020">
    <property type="term" value="C:membrane"/>
    <property type="evidence" value="ECO:0007669"/>
    <property type="project" value="UniProtKB-SubCell"/>
</dbReference>
<dbReference type="NCBIfam" id="NF038389">
    <property type="entry name" value="ArsS_fam_HK"/>
    <property type="match status" value="1"/>
</dbReference>
<keyword evidence="5" id="KW-0808">Transferase</keyword>
<feature type="transmembrane region" description="Helical" evidence="10">
    <location>
        <begin position="6"/>
        <end position="30"/>
    </location>
</feature>
<evidence type="ECO:0000256" key="3">
    <source>
        <dbReference type="ARBA" id="ARBA00012438"/>
    </source>
</evidence>
<gene>
    <name evidence="12" type="ORF">FDK22_03090</name>
</gene>
<comment type="subcellular location">
    <subcellularLocation>
        <location evidence="2">Membrane</location>
        <topology evidence="2">Multi-pass membrane protein</topology>
    </subcellularLocation>
</comment>
<accession>A0A5R8Y4W6</accession>
<keyword evidence="13" id="KW-1185">Reference proteome</keyword>
<dbReference type="Gene3D" id="6.10.340.10">
    <property type="match status" value="1"/>
</dbReference>
<dbReference type="PROSITE" id="PS50109">
    <property type="entry name" value="HIS_KIN"/>
    <property type="match status" value="1"/>
</dbReference>
<evidence type="ECO:0000256" key="4">
    <source>
        <dbReference type="ARBA" id="ARBA00022553"/>
    </source>
</evidence>
<dbReference type="InterPro" id="IPR003661">
    <property type="entry name" value="HisK_dim/P_dom"/>
</dbReference>
<evidence type="ECO:0000259" key="11">
    <source>
        <dbReference type="PROSITE" id="PS50109"/>
    </source>
</evidence>
<keyword evidence="4" id="KW-0597">Phosphoprotein</keyword>
<feature type="domain" description="Histidine kinase" evidence="11">
    <location>
        <begin position="221"/>
        <end position="403"/>
    </location>
</feature>
<comment type="catalytic activity">
    <reaction evidence="1">
        <text>ATP + protein L-histidine = ADP + protein N-phospho-L-histidine.</text>
        <dbReference type="EC" id="2.7.13.3"/>
    </reaction>
</comment>
<evidence type="ECO:0000256" key="2">
    <source>
        <dbReference type="ARBA" id="ARBA00004141"/>
    </source>
</evidence>
<evidence type="ECO:0000256" key="9">
    <source>
        <dbReference type="ARBA" id="ARBA00023136"/>
    </source>
</evidence>
<keyword evidence="8 10" id="KW-1133">Transmembrane helix</keyword>
<dbReference type="SUPFAM" id="SSF47384">
    <property type="entry name" value="Homodimeric domain of signal transducing histidine kinase"/>
    <property type="match status" value="1"/>
</dbReference>
<reference evidence="12 13" key="1">
    <citation type="submission" date="2019-05" db="EMBL/GenBank/DDBJ databases">
        <title>Arcobacter sp. nov., isolated from sea sediment.</title>
        <authorList>
            <person name="Kim W."/>
        </authorList>
    </citation>
    <scope>NUCLEOTIDE SEQUENCE [LARGE SCALE GENOMIC DNA]</scope>
    <source>
        <strain evidence="12 13">CAU 1517</strain>
    </source>
</reference>
<dbReference type="InterPro" id="IPR036890">
    <property type="entry name" value="HATPase_C_sf"/>
</dbReference>
<dbReference type="GO" id="GO:0000155">
    <property type="term" value="F:phosphorelay sensor kinase activity"/>
    <property type="evidence" value="ECO:0007669"/>
    <property type="project" value="InterPro"/>
</dbReference>
<dbReference type="InterPro" id="IPR005467">
    <property type="entry name" value="His_kinase_dom"/>
</dbReference>
<keyword evidence="9 10" id="KW-0472">Membrane</keyword>
<dbReference type="OrthoDB" id="9812241at2"/>
<keyword evidence="6 10" id="KW-0812">Transmembrane</keyword>
<proteinExistence type="predicted"/>
<dbReference type="SUPFAM" id="SSF55874">
    <property type="entry name" value="ATPase domain of HSP90 chaperone/DNA topoisomerase II/histidine kinase"/>
    <property type="match status" value="1"/>
</dbReference>
<evidence type="ECO:0000256" key="5">
    <source>
        <dbReference type="ARBA" id="ARBA00022679"/>
    </source>
</evidence>
<dbReference type="EMBL" id="VANU01000001">
    <property type="protein sequence ID" value="TLP41018.1"/>
    <property type="molecule type" value="Genomic_DNA"/>
</dbReference>
<dbReference type="Pfam" id="PF02518">
    <property type="entry name" value="HATPase_c"/>
    <property type="match status" value="1"/>
</dbReference>
<dbReference type="InterPro" id="IPR050398">
    <property type="entry name" value="HssS/ArlS-like"/>
</dbReference>
<dbReference type="Proteomes" id="UP000308901">
    <property type="component" value="Unassembled WGS sequence"/>
</dbReference>
<protein>
    <recommendedName>
        <fullName evidence="3">histidine kinase</fullName>
        <ecNumber evidence="3">2.7.13.3</ecNumber>
    </recommendedName>
</protein>
<dbReference type="Gene3D" id="3.30.565.10">
    <property type="entry name" value="Histidine kinase-like ATPase, C-terminal domain"/>
    <property type="match status" value="1"/>
</dbReference>
<evidence type="ECO:0000256" key="10">
    <source>
        <dbReference type="SAM" id="Phobius"/>
    </source>
</evidence>
<dbReference type="PANTHER" id="PTHR45528:SF12">
    <property type="entry name" value="SENSOR HISTIDINE KINASE ARSS"/>
    <property type="match status" value="1"/>
</dbReference>
<sequence>MNRQSIFFTLTISFVISIILVVISFGILMIGNQKKLDHHLVDKYRPLTKMLMRKEFRQGGLDEVFAQDLKRFNYDVFLDQNKINAITYNPKTKVIAQRQFNDVLFRVLQLNDRQFLYLKRNNKTFFVEDKNEITQTSKTYIILGFVIILLTLILSFIVTLRKLMPLKLLKEKVNTLGDENFDFECCNMDGKDEVSQLAREFKNSAKKLKDIKEARNVFIRNIMHELKTPITKGKFLAELEKSPENDLKLKEVFNRLESLINEFASIEELISSNKNIEKKPYFLNDIMDNVKDILMIEDEEIISSYDNKKFEVNFKLFSIAVKNLIDNALKYSDDNKVEVKTEENDILFINSGKELEYELEQYYEPFFANEEKRKNSFGLGLYIIHNILKANGYTLFYEYKDGKNIFTCKKDEELSTI</sequence>
<evidence type="ECO:0000313" key="12">
    <source>
        <dbReference type="EMBL" id="TLP41018.1"/>
    </source>
</evidence>
<evidence type="ECO:0000256" key="1">
    <source>
        <dbReference type="ARBA" id="ARBA00000085"/>
    </source>
</evidence>
<dbReference type="AlphaFoldDB" id="A0A5R8Y4W6"/>
<evidence type="ECO:0000256" key="7">
    <source>
        <dbReference type="ARBA" id="ARBA00022777"/>
    </source>
</evidence>
<feature type="transmembrane region" description="Helical" evidence="10">
    <location>
        <begin position="140"/>
        <end position="160"/>
    </location>
</feature>
<name>A0A5R8Y4W6_9BACT</name>
<evidence type="ECO:0000256" key="8">
    <source>
        <dbReference type="ARBA" id="ARBA00022989"/>
    </source>
</evidence>
<evidence type="ECO:0000256" key="6">
    <source>
        <dbReference type="ARBA" id="ARBA00022692"/>
    </source>
</evidence>
<dbReference type="InterPro" id="IPR036097">
    <property type="entry name" value="HisK_dim/P_sf"/>
</dbReference>
<dbReference type="InterPro" id="IPR003594">
    <property type="entry name" value="HATPase_dom"/>
</dbReference>
<dbReference type="InterPro" id="IPR047994">
    <property type="entry name" value="ArsS-like"/>
</dbReference>
<comment type="caution">
    <text evidence="12">The sequence shown here is derived from an EMBL/GenBank/DDBJ whole genome shotgun (WGS) entry which is preliminary data.</text>
</comment>
<dbReference type="PANTHER" id="PTHR45528">
    <property type="entry name" value="SENSOR HISTIDINE KINASE CPXA"/>
    <property type="match status" value="1"/>
</dbReference>
<dbReference type="RefSeq" id="WP_138151420.1">
    <property type="nucleotide sequence ID" value="NZ_VANU01000001.1"/>
</dbReference>